<dbReference type="EMBL" id="VBPA01000045">
    <property type="protein sequence ID" value="TMQ72706.1"/>
    <property type="molecule type" value="Genomic_DNA"/>
</dbReference>
<evidence type="ECO:0000313" key="4">
    <source>
        <dbReference type="Proteomes" id="UP000319836"/>
    </source>
</evidence>
<protein>
    <submittedName>
        <fullName evidence="3">2-oxoacid:acceptor oxidoreductase subunit alpha</fullName>
    </submittedName>
</protein>
<dbReference type="Gene3D" id="3.40.920.10">
    <property type="entry name" value="Pyruvate-ferredoxin oxidoreductase, PFOR, domain III"/>
    <property type="match status" value="1"/>
</dbReference>
<gene>
    <name evidence="3" type="ORF">E6K80_02055</name>
</gene>
<dbReference type="GO" id="GO:0016903">
    <property type="term" value="F:oxidoreductase activity, acting on the aldehyde or oxo group of donors"/>
    <property type="evidence" value="ECO:0007669"/>
    <property type="project" value="InterPro"/>
</dbReference>
<dbReference type="InterPro" id="IPR002869">
    <property type="entry name" value="Pyrv_flavodox_OxRed_cen"/>
</dbReference>
<comment type="caution">
    <text evidence="3">The sequence shown here is derived from an EMBL/GenBank/DDBJ whole genome shotgun (WGS) entry which is preliminary data.</text>
</comment>
<dbReference type="SUPFAM" id="SSF53323">
    <property type="entry name" value="Pyruvate-ferredoxin oxidoreductase, PFOR, domain III"/>
    <property type="match status" value="1"/>
</dbReference>
<keyword evidence="1" id="KW-0560">Oxidoreductase</keyword>
<dbReference type="Proteomes" id="UP000319836">
    <property type="component" value="Unassembled WGS sequence"/>
</dbReference>
<dbReference type="InterPro" id="IPR019752">
    <property type="entry name" value="Pyrv/ketoisovalerate_OxRed_cat"/>
</dbReference>
<dbReference type="Pfam" id="PF01558">
    <property type="entry name" value="POR"/>
    <property type="match status" value="1"/>
</dbReference>
<feature type="non-terminal residue" evidence="3">
    <location>
        <position position="156"/>
    </location>
</feature>
<evidence type="ECO:0000256" key="1">
    <source>
        <dbReference type="ARBA" id="ARBA00023002"/>
    </source>
</evidence>
<feature type="domain" description="Pyruvate/ketoisovalerate oxidoreductase catalytic" evidence="2">
    <location>
        <begin position="29"/>
        <end position="156"/>
    </location>
</feature>
<evidence type="ECO:0000313" key="3">
    <source>
        <dbReference type="EMBL" id="TMQ72706.1"/>
    </source>
</evidence>
<proteinExistence type="predicted"/>
<name>A0A538U9Z8_UNCEI</name>
<reference evidence="3 4" key="1">
    <citation type="journal article" date="2019" name="Nat. Microbiol.">
        <title>Mediterranean grassland soil C-N compound turnover is dependent on rainfall and depth, and is mediated by genomically divergent microorganisms.</title>
        <authorList>
            <person name="Diamond S."/>
            <person name="Andeer P.F."/>
            <person name="Li Z."/>
            <person name="Crits-Christoph A."/>
            <person name="Burstein D."/>
            <person name="Anantharaman K."/>
            <person name="Lane K.R."/>
            <person name="Thomas B.C."/>
            <person name="Pan C."/>
            <person name="Northen T.R."/>
            <person name="Banfield J.F."/>
        </authorList>
    </citation>
    <scope>NUCLEOTIDE SEQUENCE [LARGE SCALE GENOMIC DNA]</scope>
    <source>
        <strain evidence="3">WS_10</strain>
    </source>
</reference>
<sequence length="156" mass="16765">MARSGRIHARTLVKPVINDFSIHVATVNGSGSQTANTVLLRAIFQMGIPVSGKNLFPSNIAGLPTWFTIRASHQGYVARGERNDVLVLMNPETAAEDAAAAAPGTVIVLNDQIKIPPVPDDRVVYAVPMKALIDPITTDVKLRRLVINMIYVGVLA</sequence>
<accession>A0A538U9Z8</accession>
<organism evidence="3 4">
    <name type="scientific">Eiseniibacteriota bacterium</name>
    <dbReference type="NCBI Taxonomy" id="2212470"/>
    <lineage>
        <taxon>Bacteria</taxon>
        <taxon>Candidatus Eiseniibacteriota</taxon>
    </lineage>
</organism>
<evidence type="ECO:0000259" key="2">
    <source>
        <dbReference type="Pfam" id="PF01558"/>
    </source>
</evidence>
<dbReference type="AlphaFoldDB" id="A0A538U9Z8"/>